<evidence type="ECO:0000256" key="1">
    <source>
        <dbReference type="SAM" id="Coils"/>
    </source>
</evidence>
<dbReference type="EMBL" id="LWDD02000002">
    <property type="protein sequence ID" value="KAE8265782.1"/>
    <property type="molecule type" value="Genomic_DNA"/>
</dbReference>
<evidence type="ECO:0000313" key="3">
    <source>
        <dbReference type="EMBL" id="KAE8265782.1"/>
    </source>
</evidence>
<accession>A0A177V040</accession>
<organism evidence="3 4">
    <name type="scientific">Tilletia caries</name>
    <name type="common">wheat bunt fungus</name>
    <dbReference type="NCBI Taxonomy" id="13290"/>
    <lineage>
        <taxon>Eukaryota</taxon>
        <taxon>Fungi</taxon>
        <taxon>Dikarya</taxon>
        <taxon>Basidiomycota</taxon>
        <taxon>Ustilaginomycotina</taxon>
        <taxon>Exobasidiomycetes</taxon>
        <taxon>Tilletiales</taxon>
        <taxon>Tilletiaceae</taxon>
        <taxon>Tilletia</taxon>
    </lineage>
</organism>
<dbReference type="Pfam" id="PF08641">
    <property type="entry name" value="Mis14"/>
    <property type="match status" value="1"/>
</dbReference>
<dbReference type="EMBL" id="CAJHJG010001365">
    <property type="protein sequence ID" value="CAD6911681.1"/>
    <property type="molecule type" value="Genomic_DNA"/>
</dbReference>
<protein>
    <submittedName>
        <fullName evidence="3">Uncharacterized protein</fullName>
    </submittedName>
</protein>
<gene>
    <name evidence="3" type="ORF">A4X03_0g35</name>
    <name evidence="2" type="ORF">JKIAZH3_G11</name>
</gene>
<keyword evidence="1" id="KW-0175">Coiled coil</keyword>
<evidence type="ECO:0000313" key="2">
    <source>
        <dbReference type="EMBL" id="CAD6911681.1"/>
    </source>
</evidence>
<reference evidence="3" key="1">
    <citation type="submission" date="2016-04" db="EMBL/GenBank/DDBJ databases">
        <authorList>
            <person name="Nguyen H.D."/>
            <person name="Kesanakurti P."/>
            <person name="Cullis J."/>
            <person name="Levesque C.A."/>
            <person name="Hambleton S."/>
        </authorList>
    </citation>
    <scope>NUCLEOTIDE SEQUENCE</scope>
    <source>
        <strain evidence="3">DAOMC 238032</strain>
    </source>
</reference>
<dbReference type="Proteomes" id="UP000077671">
    <property type="component" value="Unassembled WGS sequence"/>
</dbReference>
<dbReference type="GO" id="GO:0000070">
    <property type="term" value="P:mitotic sister chromatid segregation"/>
    <property type="evidence" value="ECO:0007669"/>
    <property type="project" value="InterPro"/>
</dbReference>
<keyword evidence="5" id="KW-1185">Reference proteome</keyword>
<feature type="coiled-coil region" evidence="1">
    <location>
        <begin position="124"/>
        <end position="182"/>
    </location>
</feature>
<comment type="caution">
    <text evidence="3">The sequence shown here is derived from an EMBL/GenBank/DDBJ whole genome shotgun (WGS) entry which is preliminary data.</text>
</comment>
<reference evidence="3" key="2">
    <citation type="journal article" date="2019" name="IMA Fungus">
        <title>Genome sequencing and comparison of five Tilletia species to identify candidate genes for the detection of regulated species infecting wheat.</title>
        <authorList>
            <person name="Nguyen H.D.T."/>
            <person name="Sultana T."/>
            <person name="Kesanakurti P."/>
            <person name="Hambleton S."/>
        </authorList>
    </citation>
    <scope>NUCLEOTIDE SEQUENCE</scope>
    <source>
        <strain evidence="3">DAOMC 238032</strain>
    </source>
</reference>
<dbReference type="AlphaFoldDB" id="A0A177V040"/>
<reference evidence="2" key="3">
    <citation type="submission" date="2020-10" db="EMBL/GenBank/DDBJ databases">
        <authorList>
            <person name="Sedaghatjoo S."/>
        </authorList>
    </citation>
    <scope>NUCLEOTIDE SEQUENCE</scope>
    <source>
        <strain evidence="2">AZH3</strain>
    </source>
</reference>
<sequence length="209" mass="23670">MPDELPKIDIDTPEDLDFFVQGIRAHARSLLEQYSKEKGIASNHLPLLQRAIDQWLLNGQIQVEPNMLVNGLSFAEFARQPREMEDYDQRLEMRLQDLIHLIGDLTHKAIEYRKAVPSARVMALQRKQDLLDEIAAEEAAIEARKIQARANAGSDGDRHAAHERTEEMAAALKTSMQELNDLPTSMLGRSENAAEYIEAAARVRQLFQA</sequence>
<evidence type="ECO:0000313" key="5">
    <source>
        <dbReference type="Proteomes" id="UP000836402"/>
    </source>
</evidence>
<dbReference type="GO" id="GO:0000776">
    <property type="term" value="C:kinetochore"/>
    <property type="evidence" value="ECO:0007669"/>
    <property type="project" value="InterPro"/>
</dbReference>
<dbReference type="InterPro" id="IPR013950">
    <property type="entry name" value="Mis14/Nsl1"/>
</dbReference>
<evidence type="ECO:0000313" key="4">
    <source>
        <dbReference type="Proteomes" id="UP000077671"/>
    </source>
</evidence>
<proteinExistence type="predicted"/>
<dbReference type="Proteomes" id="UP000836402">
    <property type="component" value="Unassembled WGS sequence"/>
</dbReference>
<name>A0A177V040_9BASI</name>